<sequence>MKSTNKEYRDSFFERKASELDVESLKEAKQIYEGLKHYNRIIERYGVERVQQWTNISKEEKKSLIGGER</sequence>
<reference evidence="1 2" key="1">
    <citation type="submission" date="2010-12" db="EMBL/GenBank/DDBJ databases">
        <title>Complete sequence of Bacillus cellulosilyticus DSM 2522.</title>
        <authorList>
            <consortium name="US DOE Joint Genome Institute"/>
            <person name="Lucas S."/>
            <person name="Copeland A."/>
            <person name="Lapidus A."/>
            <person name="Cheng J.-F."/>
            <person name="Bruce D."/>
            <person name="Goodwin L."/>
            <person name="Pitluck S."/>
            <person name="Chertkov O."/>
            <person name="Detter J.C."/>
            <person name="Han C."/>
            <person name="Tapia R."/>
            <person name="Land M."/>
            <person name="Hauser L."/>
            <person name="Jeffries C."/>
            <person name="Kyrpides N."/>
            <person name="Ivanova N."/>
            <person name="Mikhailova N."/>
            <person name="Brumm P."/>
            <person name="Mead D."/>
            <person name="Woyke T."/>
        </authorList>
    </citation>
    <scope>NUCLEOTIDE SEQUENCE [LARGE SCALE GENOMIC DNA]</scope>
    <source>
        <strain evidence="2">ATCC 21833 / DSM 2522 / FERM P-1141 / JCM 9156 / N-4</strain>
    </source>
</reference>
<dbReference type="STRING" id="649639.Bcell_0206"/>
<dbReference type="HOGENOM" id="CLU_2767156_0_0_9"/>
<name>E6TU34_EVAC2</name>
<keyword evidence="2" id="KW-1185">Reference proteome</keyword>
<accession>E6TU34</accession>
<dbReference type="KEGG" id="bco:Bcell_0206"/>
<dbReference type="OrthoDB" id="2971865at2"/>
<evidence type="ECO:0000313" key="2">
    <source>
        <dbReference type="Proteomes" id="UP000001401"/>
    </source>
</evidence>
<protein>
    <submittedName>
        <fullName evidence="1">Uncharacterized protein</fullName>
    </submittedName>
</protein>
<dbReference type="AlphaFoldDB" id="E6TU34"/>
<evidence type="ECO:0000313" key="1">
    <source>
        <dbReference type="EMBL" id="ADU28494.1"/>
    </source>
</evidence>
<dbReference type="EMBL" id="CP002394">
    <property type="protein sequence ID" value="ADU28494.1"/>
    <property type="molecule type" value="Genomic_DNA"/>
</dbReference>
<dbReference type="RefSeq" id="WP_013486835.1">
    <property type="nucleotide sequence ID" value="NC_014829.1"/>
</dbReference>
<proteinExistence type="predicted"/>
<dbReference type="Proteomes" id="UP000001401">
    <property type="component" value="Chromosome"/>
</dbReference>
<gene>
    <name evidence="1" type="ordered locus">Bcell_0206</name>
</gene>
<organism evidence="1 2">
    <name type="scientific">Evansella cellulosilytica (strain ATCC 21833 / DSM 2522 / FERM P-1141 / JCM 9156 / N-4)</name>
    <name type="common">Bacillus cellulosilyticus</name>
    <dbReference type="NCBI Taxonomy" id="649639"/>
    <lineage>
        <taxon>Bacteria</taxon>
        <taxon>Bacillati</taxon>
        <taxon>Bacillota</taxon>
        <taxon>Bacilli</taxon>
        <taxon>Bacillales</taxon>
        <taxon>Bacillaceae</taxon>
        <taxon>Evansella</taxon>
    </lineage>
</organism>